<sequence length="335" mass="36687">MDVYSQHFSPVLGVVTAERLTAYGRQVGRSIVRHFTGPRRWQTHSYERVDDIPRPTPATTPTNEKAADEDDLTGVWAANQQLRPATVVSLHSADEPTEDSGSEMARNRVCLAALGLAYTAVVIASRGDEPLDMQRMARLREAGGLDAAQFFVCRPGDAFGAFLALVERRLSACAAAFYATQFTRTQAQLVALPQLPLPIHAGRPMGEPLAVRRWLVRYHVKLAVIAQCAGDARTAARCAWLAYAHLLTYLADQADLDDDLLILLEALHKRIARGWLLLEVGEEVPQASSAYSLESLIISVHAGESTVRTEQLMEAERTRRRLGSAPAAYCVALGS</sequence>
<reference evidence="1" key="1">
    <citation type="submission" date="2022-07" db="EMBL/GenBank/DDBJ databases">
        <title>Phylogenomic reconstructions and comparative analyses of Kickxellomycotina fungi.</title>
        <authorList>
            <person name="Reynolds N.K."/>
            <person name="Stajich J.E."/>
            <person name="Barry K."/>
            <person name="Grigoriev I.V."/>
            <person name="Crous P."/>
            <person name="Smith M.E."/>
        </authorList>
    </citation>
    <scope>NUCLEOTIDE SEQUENCE</scope>
    <source>
        <strain evidence="1">CBS 190363</strain>
    </source>
</reference>
<comment type="caution">
    <text evidence="1">The sequence shown here is derived from an EMBL/GenBank/DDBJ whole genome shotgun (WGS) entry which is preliminary data.</text>
</comment>
<protein>
    <submittedName>
        <fullName evidence="1">Uncharacterized protein</fullName>
    </submittedName>
</protein>
<proteinExistence type="predicted"/>
<gene>
    <name evidence="1" type="ORF">IWW38_004594</name>
</gene>
<keyword evidence="2" id="KW-1185">Reference proteome</keyword>
<organism evidence="1 2">
    <name type="scientific">Coemansia aciculifera</name>
    <dbReference type="NCBI Taxonomy" id="417176"/>
    <lineage>
        <taxon>Eukaryota</taxon>
        <taxon>Fungi</taxon>
        <taxon>Fungi incertae sedis</taxon>
        <taxon>Zoopagomycota</taxon>
        <taxon>Kickxellomycotina</taxon>
        <taxon>Kickxellomycetes</taxon>
        <taxon>Kickxellales</taxon>
        <taxon>Kickxellaceae</taxon>
        <taxon>Coemansia</taxon>
    </lineage>
</organism>
<evidence type="ECO:0000313" key="2">
    <source>
        <dbReference type="Proteomes" id="UP001139981"/>
    </source>
</evidence>
<dbReference type="Proteomes" id="UP001139981">
    <property type="component" value="Unassembled WGS sequence"/>
</dbReference>
<evidence type="ECO:0000313" key="1">
    <source>
        <dbReference type="EMBL" id="KAJ2889631.1"/>
    </source>
</evidence>
<name>A0ACC1LZ24_9FUNG</name>
<dbReference type="EMBL" id="JANBVB010001739">
    <property type="protein sequence ID" value="KAJ2889631.1"/>
    <property type="molecule type" value="Genomic_DNA"/>
</dbReference>
<accession>A0ACC1LZ24</accession>
<feature type="non-terminal residue" evidence="1">
    <location>
        <position position="335"/>
    </location>
</feature>